<accession>J9H7X6</accession>
<dbReference type="InterPro" id="IPR044609">
    <property type="entry name" value="FKBP2/11"/>
</dbReference>
<dbReference type="EC" id="5.2.1.8" evidence="2"/>
<comment type="catalytic activity">
    <reaction evidence="1">
        <text>[protein]-peptidylproline (omega=180) = [protein]-peptidylproline (omega=0)</text>
        <dbReference type="Rhea" id="RHEA:16237"/>
        <dbReference type="Rhea" id="RHEA-COMP:10747"/>
        <dbReference type="Rhea" id="RHEA-COMP:10748"/>
        <dbReference type="ChEBI" id="CHEBI:83833"/>
        <dbReference type="ChEBI" id="CHEBI:83834"/>
        <dbReference type="EC" id="5.2.1.8"/>
    </reaction>
</comment>
<evidence type="ECO:0000256" key="2">
    <source>
        <dbReference type="ARBA" id="ARBA00013194"/>
    </source>
</evidence>
<dbReference type="PROSITE" id="PS50059">
    <property type="entry name" value="FKBP_PPIASE"/>
    <property type="match status" value="1"/>
</dbReference>
<dbReference type="EMBL" id="AMCI01000188">
    <property type="protein sequence ID" value="EJX10420.1"/>
    <property type="molecule type" value="Genomic_DNA"/>
</dbReference>
<organism evidence="6">
    <name type="scientific">gut metagenome</name>
    <dbReference type="NCBI Taxonomy" id="749906"/>
    <lineage>
        <taxon>unclassified sequences</taxon>
        <taxon>metagenomes</taxon>
        <taxon>organismal metagenomes</taxon>
    </lineage>
</organism>
<dbReference type="PANTHER" id="PTHR45779">
    <property type="entry name" value="PEPTIDYLPROLYL ISOMERASE"/>
    <property type="match status" value="1"/>
</dbReference>
<dbReference type="Gene3D" id="3.10.50.40">
    <property type="match status" value="1"/>
</dbReference>
<evidence type="ECO:0000313" key="6">
    <source>
        <dbReference type="EMBL" id="EJX10420.1"/>
    </source>
</evidence>
<name>J9H7X6_9ZZZZ</name>
<sequence length="216" mass="24103">MNKYLVYIASFLCLATCFFSCDEVEEVSKYADWQPRNQAFVDSIHALAANDGNLVSQGSDKTEKGVLVKDIAANVMFALETTASTTEGKQYVYCKKIKAQNSGRRPKLTDVVSAYYYGTNILGDSFDGNFKGYSSIDRGMLDKDDAEKSPTEFDSPANFDVNKVIAGWTTALQYMYEGERWMLYVPYQSAYGTSDQSDDIPAYSALTFDVQLHAIK</sequence>
<dbReference type="SUPFAM" id="SSF54534">
    <property type="entry name" value="FKBP-like"/>
    <property type="match status" value="1"/>
</dbReference>
<evidence type="ECO:0000256" key="4">
    <source>
        <dbReference type="ARBA" id="ARBA00023235"/>
    </source>
</evidence>
<keyword evidence="4 6" id="KW-0413">Isomerase</keyword>
<evidence type="ECO:0000256" key="1">
    <source>
        <dbReference type="ARBA" id="ARBA00000971"/>
    </source>
</evidence>
<comment type="caution">
    <text evidence="6">The sequence shown here is derived from an EMBL/GenBank/DDBJ whole genome shotgun (WGS) entry which is preliminary data.</text>
</comment>
<dbReference type="GO" id="GO:0005783">
    <property type="term" value="C:endoplasmic reticulum"/>
    <property type="evidence" value="ECO:0007669"/>
    <property type="project" value="TreeGrafter"/>
</dbReference>
<dbReference type="Pfam" id="PF00254">
    <property type="entry name" value="FKBP_C"/>
    <property type="match status" value="1"/>
</dbReference>
<dbReference type="InterPro" id="IPR046357">
    <property type="entry name" value="PPIase_dom_sf"/>
</dbReference>
<evidence type="ECO:0000259" key="5">
    <source>
        <dbReference type="PROSITE" id="PS50059"/>
    </source>
</evidence>
<protein>
    <recommendedName>
        <fullName evidence="2">peptidylprolyl isomerase</fullName>
        <ecNumber evidence="2">5.2.1.8</ecNumber>
    </recommendedName>
</protein>
<dbReference type="PANTHER" id="PTHR45779:SF7">
    <property type="entry name" value="PEPTIDYLPROLYL ISOMERASE"/>
    <property type="match status" value="1"/>
</dbReference>
<dbReference type="AlphaFoldDB" id="J9H7X6"/>
<gene>
    <name evidence="6" type="ORF">EVA_01293</name>
</gene>
<feature type="domain" description="PPIase FKBP-type" evidence="5">
    <location>
        <begin position="109"/>
        <end position="216"/>
    </location>
</feature>
<keyword evidence="3" id="KW-0697">Rotamase</keyword>
<reference evidence="6" key="1">
    <citation type="journal article" date="2012" name="PLoS ONE">
        <title>Gene sets for utilization of primary and secondary nutrition supplies in the distal gut of endangered iberian lynx.</title>
        <authorList>
            <person name="Alcaide M."/>
            <person name="Messina E."/>
            <person name="Richter M."/>
            <person name="Bargiela R."/>
            <person name="Peplies J."/>
            <person name="Huws S.A."/>
            <person name="Newbold C.J."/>
            <person name="Golyshin P.N."/>
            <person name="Simon M.A."/>
            <person name="Lopez G."/>
            <person name="Yakimov M.M."/>
            <person name="Ferrer M."/>
        </authorList>
    </citation>
    <scope>NUCLEOTIDE SEQUENCE</scope>
</reference>
<proteinExistence type="predicted"/>
<dbReference type="InterPro" id="IPR001179">
    <property type="entry name" value="PPIase_FKBP_dom"/>
</dbReference>
<evidence type="ECO:0000256" key="3">
    <source>
        <dbReference type="ARBA" id="ARBA00023110"/>
    </source>
</evidence>
<dbReference type="GO" id="GO:0003755">
    <property type="term" value="F:peptidyl-prolyl cis-trans isomerase activity"/>
    <property type="evidence" value="ECO:0007669"/>
    <property type="project" value="UniProtKB-KW"/>
</dbReference>